<dbReference type="FunFam" id="4.10.400.10:FF:000002">
    <property type="entry name" value="Low-density lipoprotein receptor-related protein 1"/>
    <property type="match status" value="1"/>
</dbReference>
<evidence type="ECO:0000256" key="1">
    <source>
        <dbReference type="ARBA" id="ARBA00004251"/>
    </source>
</evidence>
<dbReference type="InterPro" id="IPR011042">
    <property type="entry name" value="6-blade_b-propeller_TolB-like"/>
</dbReference>
<comment type="similarity">
    <text evidence="2">Belongs to the LDLR family.</text>
</comment>
<sequence>MYWTDWGQPSEIAMAFMDGSDSRSFLKEDIHWPNGLALDYPNSRLYWTDAKSLTLESVLLDGTQRKVVLKDIVKHPYAITVFENKLYWSDWGTHSIDTCDKFTGKNHHTIIKESNDYIYGMSIYHSALHQRIDNPCALAFCSDICLLKGDSYSCACSEGRSLTVDKHTCEAVEKRQMLAVAAKNVLLTVEHKSLGKHTITILPSIVSDAGALTYNSRNHSIFISDLRAKKIFEMSLHTSKSQMLPIQGVEKVISMDYDPTGNNLYLCDSFKATVEVVSLTTMAQKVLLHDVDNEVPHSIALVPKEGIMFVSLYNKKIEQTHIDRMSMDGTARTHMVENGLMGPVTLHFDAHYHRLFMADSGTGYIEHLSIDGEERHLFKSLHSTISDLTTLNTDLLWTYQFSRGLQWADKSSGENTQKINLDVADDVLNMLVTSITSGAHVKSPCQNHNGNCSHLCLSARDSIVCACPSRMVLDKNSESCIHRLECESHEFLCHLSNTCILGSLQCNGNSDCSMGEDEENCKKLTHCPIGHFACNDGKCIPENQVCDHHYDCKDKSDEQQCTSDHTRMQKCSPNHFACEDGTCIDERFLCDRVNDCPDGTDEQNCLSSTCIASQFRCDSGECIPKSWECDHDYDCRDLSDEHEDCMSVTCSSHMFTCNNGKCIDNILICDNSNDCGDNSDELNCFLPNNKTQCQKGHFSCPNNQSICLSESAKCNGTKECPKGEDEENCNNCGPFSFECGNKKCISSSWICDGTDDCGDHSDENVTLCQKSELHSTNTFRFAHIPCEDGFRCKSGTCISLDMLCNEKHDCFDSSDEGGLCSKSCDSMNSPCEHECIRTPSGPMCKCKTGFRLMGDGHSCKDINECNQNPPVCSQLCHNTNGGFSCDCFEGFNLRGDKKSCKSTGEPMSFIYTVDNEIREIFQKNNTLKILYAEQIPKIIALDVNCKNRMILFSIENSPTIQMVNLDSLKQSYMEHVGYPKKIAYDWSTNNIYFYNAVSDSKSINVCSFGDLACAKLINIDVHRHVSELVVDAENKVMFYSLATWWVFNSPSYVLYKASLDGSEVTEIVKSTNGFITGLTYDLNQKLIYYADQQQGQIIRVTYEGKQRMVLINNVTHPSDLKFFEDALYFSSSTGDMSKCVLYGSNTCDTFQISGKSYELFTILQEGLQPPLRNPCANNSCDYLCVASTTGFKCLCEDGSVVREGVKCNTYNSYKGGPSVKFHSGTSTTDKSNTSRTVVSVVLISLFFALTGVALMVYARKKHTGQFNISMRFSNPIYNKKVDEMEKPILKPGEHEYSNPLPTSTEQDGFSLDAGNSTRLLDV</sequence>
<feature type="disulfide bond" evidence="14">
    <location>
        <begin position="732"/>
        <end position="744"/>
    </location>
</feature>
<comment type="caution">
    <text evidence="19">The sequence shown here is derived from an EMBL/GenBank/DDBJ whole genome shotgun (WGS) entry which is preliminary data.</text>
</comment>
<keyword evidence="11 14" id="KW-1015">Disulfide bond</keyword>
<evidence type="ECO:0000256" key="13">
    <source>
        <dbReference type="ARBA" id="ARBA00023180"/>
    </source>
</evidence>
<keyword evidence="4" id="KW-0245">EGF-like domain</keyword>
<evidence type="ECO:0000256" key="3">
    <source>
        <dbReference type="ARBA" id="ARBA00022475"/>
    </source>
</evidence>
<dbReference type="InterPro" id="IPR001881">
    <property type="entry name" value="EGF-like_Ca-bd_dom"/>
</dbReference>
<feature type="transmembrane region" description="Helical" evidence="17">
    <location>
        <begin position="1237"/>
        <end position="1258"/>
    </location>
</feature>
<dbReference type="SMART" id="SM00192">
    <property type="entry name" value="LDLa"/>
    <property type="match status" value="8"/>
</dbReference>
<dbReference type="PROSITE" id="PS50068">
    <property type="entry name" value="LDLRA_2"/>
    <property type="match status" value="8"/>
</dbReference>
<evidence type="ECO:0000256" key="12">
    <source>
        <dbReference type="ARBA" id="ARBA00023170"/>
    </source>
</evidence>
<dbReference type="PROSITE" id="PS01186">
    <property type="entry name" value="EGF_2"/>
    <property type="match status" value="1"/>
</dbReference>
<feature type="disulfide bond" evidence="14">
    <location>
        <begin position="739"/>
        <end position="757"/>
    </location>
</feature>
<dbReference type="InterPro" id="IPR018097">
    <property type="entry name" value="EGF_Ca-bd_CS"/>
</dbReference>
<dbReference type="PRINTS" id="PR00261">
    <property type="entry name" value="LDLRECEPTOR"/>
</dbReference>
<dbReference type="InterPro" id="IPR036055">
    <property type="entry name" value="LDL_receptor-like_sf"/>
</dbReference>
<evidence type="ECO:0000256" key="16">
    <source>
        <dbReference type="SAM" id="MobiDB-lite"/>
    </source>
</evidence>
<keyword evidence="12" id="KW-0675">Receptor</keyword>
<keyword evidence="20" id="KW-1185">Reference proteome</keyword>
<dbReference type="EMBL" id="JBDJPC010000002">
    <property type="protein sequence ID" value="KAL1512556.1"/>
    <property type="molecule type" value="Genomic_DNA"/>
</dbReference>
<evidence type="ECO:0000256" key="11">
    <source>
        <dbReference type="ARBA" id="ARBA00023157"/>
    </source>
</evidence>
<feature type="region of interest" description="Disordered" evidence="16">
    <location>
        <begin position="1290"/>
        <end position="1322"/>
    </location>
</feature>
<keyword evidence="6 17" id="KW-0812">Transmembrane</keyword>
<organism evidence="19 20">
    <name type="scientific">Hypothenemus hampei</name>
    <name type="common">Coffee berry borer</name>
    <dbReference type="NCBI Taxonomy" id="57062"/>
    <lineage>
        <taxon>Eukaryota</taxon>
        <taxon>Metazoa</taxon>
        <taxon>Ecdysozoa</taxon>
        <taxon>Arthropoda</taxon>
        <taxon>Hexapoda</taxon>
        <taxon>Insecta</taxon>
        <taxon>Pterygota</taxon>
        <taxon>Neoptera</taxon>
        <taxon>Endopterygota</taxon>
        <taxon>Coleoptera</taxon>
        <taxon>Polyphaga</taxon>
        <taxon>Cucujiformia</taxon>
        <taxon>Curculionidae</taxon>
        <taxon>Scolytinae</taxon>
        <taxon>Hypothenemus</taxon>
    </lineage>
</organism>
<feature type="disulfide bond" evidence="14">
    <location>
        <begin position="669"/>
        <end position="684"/>
    </location>
</feature>
<dbReference type="FunFam" id="2.10.25.10:FF:000009">
    <property type="entry name" value="Low-density lipoprotein receptor isoform 1"/>
    <property type="match status" value="1"/>
</dbReference>
<dbReference type="SMART" id="SM00135">
    <property type="entry name" value="LY"/>
    <property type="match status" value="7"/>
</dbReference>
<evidence type="ECO:0000256" key="8">
    <source>
        <dbReference type="ARBA" id="ARBA00022737"/>
    </source>
</evidence>
<feature type="disulfide bond" evidence="14">
    <location>
        <begin position="657"/>
        <end position="675"/>
    </location>
</feature>
<feature type="disulfide bond" evidence="14">
    <location>
        <begin position="546"/>
        <end position="561"/>
    </location>
</feature>
<keyword evidence="5" id="KW-0254">Endocytosis</keyword>
<dbReference type="PROSITE" id="PS01187">
    <property type="entry name" value="EGF_CA"/>
    <property type="match status" value="1"/>
</dbReference>
<dbReference type="Pfam" id="PF12662">
    <property type="entry name" value="cEGF"/>
    <property type="match status" value="1"/>
</dbReference>
<feature type="disulfide bond" evidence="14">
    <location>
        <begin position="792"/>
        <end position="810"/>
    </location>
</feature>
<dbReference type="Gene3D" id="4.10.400.10">
    <property type="entry name" value="Low-density Lipoprotein Receptor"/>
    <property type="match status" value="8"/>
</dbReference>
<dbReference type="FunFam" id="4.10.400.10:FF:000065">
    <property type="entry name" value="Transmembrane protease serine 7"/>
    <property type="match status" value="1"/>
</dbReference>
<keyword evidence="9 17" id="KW-1133">Transmembrane helix</keyword>
<dbReference type="InterPro" id="IPR051221">
    <property type="entry name" value="LDLR-related"/>
</dbReference>
<feature type="domain" description="EGF-like" evidence="18">
    <location>
        <begin position="885"/>
        <end position="900"/>
    </location>
</feature>
<evidence type="ECO:0000313" key="20">
    <source>
        <dbReference type="Proteomes" id="UP001566132"/>
    </source>
</evidence>
<dbReference type="PANTHER" id="PTHR22722:SF14">
    <property type="entry name" value="MEGALIN, ISOFORM A"/>
    <property type="match status" value="1"/>
</dbReference>
<evidence type="ECO:0000256" key="14">
    <source>
        <dbReference type="PROSITE-ProRule" id="PRU00124"/>
    </source>
</evidence>
<feature type="repeat" description="LDL-receptor class B" evidence="15">
    <location>
        <begin position="43"/>
        <end position="85"/>
    </location>
</feature>
<feature type="disulfide bond" evidence="14">
    <location>
        <begin position="534"/>
        <end position="552"/>
    </location>
</feature>
<feature type="disulfide bond" evidence="14">
    <location>
        <begin position="714"/>
        <end position="729"/>
    </location>
</feature>
<dbReference type="FunFam" id="2.120.10.30:FF:000241">
    <property type="entry name" value="Low-density lipoprotein receptor-related protein 6"/>
    <property type="match status" value="1"/>
</dbReference>
<feature type="disulfide bond" evidence="14">
    <location>
        <begin position="650"/>
        <end position="662"/>
    </location>
</feature>
<evidence type="ECO:0000256" key="17">
    <source>
        <dbReference type="SAM" id="Phobius"/>
    </source>
</evidence>
<dbReference type="SMART" id="SM00179">
    <property type="entry name" value="EGF_CA"/>
    <property type="match status" value="3"/>
</dbReference>
<reference evidence="19 20" key="1">
    <citation type="submission" date="2024-05" db="EMBL/GenBank/DDBJ databases">
        <title>Genetic variation in Jamaican populations of the coffee berry borer (Hypothenemus hampei).</title>
        <authorList>
            <person name="Errbii M."/>
            <person name="Myrie A."/>
        </authorList>
    </citation>
    <scope>NUCLEOTIDE SEQUENCE [LARGE SCALE GENOMIC DNA]</scope>
    <source>
        <strain evidence="19">JA-Hopewell-2020-01-JO</strain>
        <tissue evidence="19">Whole body</tissue>
    </source>
</reference>
<feature type="disulfide bond" evidence="14">
    <location>
        <begin position="527"/>
        <end position="539"/>
    </location>
</feature>
<feature type="disulfide bond" evidence="14">
    <location>
        <begin position="610"/>
        <end position="622"/>
    </location>
</feature>
<dbReference type="SUPFAM" id="SSF57424">
    <property type="entry name" value="LDL receptor-like module"/>
    <property type="match status" value="8"/>
</dbReference>
<dbReference type="SMART" id="SM00181">
    <property type="entry name" value="EGF"/>
    <property type="match status" value="6"/>
</dbReference>
<evidence type="ECO:0000256" key="5">
    <source>
        <dbReference type="ARBA" id="ARBA00022583"/>
    </source>
</evidence>
<dbReference type="GO" id="GO:0006897">
    <property type="term" value="P:endocytosis"/>
    <property type="evidence" value="ECO:0007669"/>
    <property type="project" value="UniProtKB-KW"/>
</dbReference>
<comment type="subcellular location">
    <subcellularLocation>
        <location evidence="1">Cell membrane</location>
        <topology evidence="1">Single-pass type I membrane protein</topology>
    </subcellularLocation>
</comment>
<evidence type="ECO:0000256" key="6">
    <source>
        <dbReference type="ARBA" id="ARBA00022692"/>
    </source>
</evidence>
<dbReference type="SUPFAM" id="SSF57196">
    <property type="entry name" value="EGF/Laminin"/>
    <property type="match status" value="4"/>
</dbReference>
<evidence type="ECO:0000313" key="19">
    <source>
        <dbReference type="EMBL" id="KAL1512556.1"/>
    </source>
</evidence>
<dbReference type="CDD" id="cd00112">
    <property type="entry name" value="LDLa"/>
    <property type="match status" value="8"/>
</dbReference>
<feature type="disulfide bond" evidence="14">
    <location>
        <begin position="571"/>
        <end position="583"/>
    </location>
</feature>
<proteinExistence type="inferred from homology"/>
<dbReference type="PROSITE" id="PS51120">
    <property type="entry name" value="LDLRB"/>
    <property type="match status" value="2"/>
</dbReference>
<dbReference type="InterPro" id="IPR023415">
    <property type="entry name" value="LDLR_class-A_CS"/>
</dbReference>
<dbReference type="Pfam" id="PF00057">
    <property type="entry name" value="Ldl_recept_a"/>
    <property type="match status" value="8"/>
</dbReference>
<evidence type="ECO:0000256" key="10">
    <source>
        <dbReference type="ARBA" id="ARBA00023136"/>
    </source>
</evidence>
<evidence type="ECO:0000256" key="9">
    <source>
        <dbReference type="ARBA" id="ARBA00022989"/>
    </source>
</evidence>
<dbReference type="FunFam" id="4.10.400.10:FF:000034">
    <property type="entry name" value="Low-density lipoprotein receptor-related protein 2"/>
    <property type="match status" value="2"/>
</dbReference>
<feature type="repeat" description="LDL-receptor class B" evidence="15">
    <location>
        <begin position="1"/>
        <end position="42"/>
    </location>
</feature>
<dbReference type="Gene3D" id="2.120.10.30">
    <property type="entry name" value="TolB, C-terminal domain"/>
    <property type="match status" value="3"/>
</dbReference>
<evidence type="ECO:0000256" key="2">
    <source>
        <dbReference type="ARBA" id="ARBA00009939"/>
    </source>
</evidence>
<feature type="disulfide bond" evidence="14">
    <location>
        <begin position="578"/>
        <end position="596"/>
    </location>
</feature>
<evidence type="ECO:0000259" key="18">
    <source>
        <dbReference type="PROSITE" id="PS01186"/>
    </source>
</evidence>
<evidence type="ECO:0000256" key="4">
    <source>
        <dbReference type="ARBA" id="ARBA00022536"/>
    </source>
</evidence>
<gene>
    <name evidence="19" type="ORF">ABEB36_002135</name>
</gene>
<dbReference type="CDD" id="cd00054">
    <property type="entry name" value="EGF_CA"/>
    <property type="match status" value="1"/>
</dbReference>
<accession>A0ABD1F4P5</accession>
<dbReference type="GO" id="GO:0005886">
    <property type="term" value="C:plasma membrane"/>
    <property type="evidence" value="ECO:0007669"/>
    <property type="project" value="UniProtKB-SubCell"/>
</dbReference>
<keyword evidence="3" id="KW-1003">Cell membrane</keyword>
<keyword evidence="7" id="KW-0732">Signal</keyword>
<comment type="caution">
    <text evidence="14">Lacks conserved residue(s) required for the propagation of feature annotation.</text>
</comment>
<dbReference type="Gene3D" id="2.10.25.10">
    <property type="entry name" value="Laminin"/>
    <property type="match status" value="2"/>
</dbReference>
<evidence type="ECO:0000256" key="15">
    <source>
        <dbReference type="PROSITE-ProRule" id="PRU00461"/>
    </source>
</evidence>
<dbReference type="SUPFAM" id="SSF63825">
    <property type="entry name" value="YWTD domain"/>
    <property type="match status" value="3"/>
</dbReference>
<dbReference type="PROSITE" id="PS01209">
    <property type="entry name" value="LDLRA_1"/>
    <property type="match status" value="4"/>
</dbReference>
<keyword evidence="13" id="KW-0325">Glycoprotein</keyword>
<dbReference type="Proteomes" id="UP001566132">
    <property type="component" value="Unassembled WGS sequence"/>
</dbReference>
<name>A0ABD1F4P5_HYPHA</name>
<evidence type="ECO:0000256" key="7">
    <source>
        <dbReference type="ARBA" id="ARBA00022729"/>
    </source>
</evidence>
<protein>
    <recommendedName>
        <fullName evidence="18">EGF-like domain-containing protein</fullName>
    </recommendedName>
</protein>
<feature type="compositionally biased region" description="Polar residues" evidence="16">
    <location>
        <begin position="1299"/>
        <end position="1322"/>
    </location>
</feature>
<dbReference type="InterPro" id="IPR000742">
    <property type="entry name" value="EGF"/>
</dbReference>
<dbReference type="PANTHER" id="PTHR22722">
    <property type="entry name" value="LOW-DENSITY LIPOPROTEIN RECEPTOR-RELATED PROTEIN 2-RELATED"/>
    <property type="match status" value="1"/>
</dbReference>
<keyword evidence="8" id="KW-0677">Repeat</keyword>
<feature type="disulfide bond" evidence="14">
    <location>
        <begin position="617"/>
        <end position="635"/>
    </location>
</feature>
<keyword evidence="10 17" id="KW-0472">Membrane</keyword>
<dbReference type="Pfam" id="PF00058">
    <property type="entry name" value="Ldl_recept_b"/>
    <property type="match status" value="2"/>
</dbReference>
<dbReference type="InterPro" id="IPR000033">
    <property type="entry name" value="LDLR_classB_rpt"/>
</dbReference>
<dbReference type="InterPro" id="IPR002172">
    <property type="entry name" value="LDrepeatLR_classA_rpt"/>
</dbReference>
<dbReference type="InterPro" id="IPR026823">
    <property type="entry name" value="cEGF"/>
</dbReference>
<feature type="disulfide bond" evidence="14">
    <location>
        <begin position="506"/>
        <end position="521"/>
    </location>
</feature>
<feature type="disulfide bond" evidence="14">
    <location>
        <begin position="590"/>
        <end position="605"/>
    </location>
</feature>